<evidence type="ECO:0000256" key="9">
    <source>
        <dbReference type="ARBA" id="ARBA00022729"/>
    </source>
</evidence>
<dbReference type="GO" id="GO:0007189">
    <property type="term" value="P:adenylate cyclase-activating G protein-coupled receptor signaling pathway"/>
    <property type="evidence" value="ECO:0007669"/>
    <property type="project" value="TreeGrafter"/>
</dbReference>
<proteinExistence type="predicted"/>
<feature type="transmembrane region" description="Helical" evidence="23">
    <location>
        <begin position="542"/>
        <end position="564"/>
    </location>
</feature>
<dbReference type="Gene3D" id="1.20.1070.10">
    <property type="entry name" value="Rhodopsin 7-helix transmembrane proteins"/>
    <property type="match status" value="1"/>
</dbReference>
<dbReference type="GO" id="GO:2000179">
    <property type="term" value="P:positive regulation of neural precursor cell proliferation"/>
    <property type="evidence" value="ECO:0007669"/>
    <property type="project" value="Ensembl"/>
</dbReference>
<evidence type="ECO:0000256" key="2">
    <source>
        <dbReference type="ARBA" id="ARBA00004613"/>
    </source>
</evidence>
<dbReference type="GO" id="GO:0007155">
    <property type="term" value="P:cell adhesion"/>
    <property type="evidence" value="ECO:0007669"/>
    <property type="project" value="UniProtKB-KW"/>
</dbReference>
<reference evidence="26" key="2">
    <citation type="submission" date="2025-09" db="UniProtKB">
        <authorList>
            <consortium name="Ensembl"/>
        </authorList>
    </citation>
    <scope>IDENTIFICATION</scope>
</reference>
<keyword evidence="11" id="KW-0832">Ubl conjugation</keyword>
<dbReference type="GO" id="GO:0097451">
    <property type="term" value="C:glial limiting end-foot"/>
    <property type="evidence" value="ECO:0007669"/>
    <property type="project" value="Ensembl"/>
</dbReference>
<dbReference type="GO" id="GO:0021796">
    <property type="term" value="P:cerebral cortex regionalization"/>
    <property type="evidence" value="ECO:0007669"/>
    <property type="project" value="Ensembl"/>
</dbReference>
<evidence type="ECO:0000256" key="16">
    <source>
        <dbReference type="ARBA" id="ARBA00023136"/>
    </source>
</evidence>
<dbReference type="InterPro" id="IPR040679">
    <property type="entry name" value="PLL"/>
</dbReference>
<dbReference type="Pfam" id="PF01825">
    <property type="entry name" value="GPS"/>
    <property type="match status" value="1"/>
</dbReference>
<evidence type="ECO:0000256" key="10">
    <source>
        <dbReference type="ARBA" id="ARBA00022782"/>
    </source>
</evidence>
<dbReference type="GO" id="GO:0045121">
    <property type="term" value="C:membrane raft"/>
    <property type="evidence" value="ECO:0007669"/>
    <property type="project" value="UniProtKB-SubCell"/>
</dbReference>
<feature type="domain" description="GAIN-B" evidence="24">
    <location>
        <begin position="269"/>
        <end position="426"/>
    </location>
</feature>
<dbReference type="PRINTS" id="PR01422">
    <property type="entry name" value="GPR56ORPHANR"/>
</dbReference>
<dbReference type="InterPro" id="IPR046338">
    <property type="entry name" value="GAIN_dom_sf"/>
</dbReference>
<name>A0A8C0J9Q0_CHEAB</name>
<dbReference type="PANTHER" id="PTHR12011:SF318">
    <property type="entry name" value="ADHESION G-PROTEIN COUPLED RECEPTOR G1"/>
    <property type="match status" value="1"/>
</dbReference>
<dbReference type="GO" id="GO:0160221">
    <property type="term" value="P:Rho-activating G protein-coupled receptor signaling pathway"/>
    <property type="evidence" value="ECO:0007669"/>
    <property type="project" value="Ensembl"/>
</dbReference>
<dbReference type="Pfam" id="PF00002">
    <property type="entry name" value="7tm_2"/>
    <property type="match status" value="1"/>
</dbReference>
<dbReference type="Gene3D" id="2.60.220.50">
    <property type="match status" value="1"/>
</dbReference>
<dbReference type="GO" id="GO:0007166">
    <property type="term" value="P:cell surface receptor signaling pathway"/>
    <property type="evidence" value="ECO:0007669"/>
    <property type="project" value="InterPro"/>
</dbReference>
<keyword evidence="13" id="KW-0524">Neurogenesis</keyword>
<dbReference type="GO" id="GO:0005518">
    <property type="term" value="F:collagen binding"/>
    <property type="evidence" value="ECO:0007669"/>
    <property type="project" value="Ensembl"/>
</dbReference>
<evidence type="ECO:0000256" key="19">
    <source>
        <dbReference type="ARBA" id="ARBA00023180"/>
    </source>
</evidence>
<dbReference type="InterPro" id="IPR000832">
    <property type="entry name" value="GPCR_2_secretin-like"/>
</dbReference>
<dbReference type="GO" id="GO:0050840">
    <property type="term" value="F:extracellular matrix binding"/>
    <property type="evidence" value="ECO:0007669"/>
    <property type="project" value="Ensembl"/>
</dbReference>
<evidence type="ECO:0000256" key="4">
    <source>
        <dbReference type="ARBA" id="ARBA00019701"/>
    </source>
</evidence>
<feature type="transmembrane region" description="Helical" evidence="23">
    <location>
        <begin position="470"/>
        <end position="489"/>
    </location>
</feature>
<accession>A0A8C0J9Q0</accession>
<keyword evidence="12" id="KW-0130">Cell adhesion</keyword>
<keyword evidence="10" id="KW-0221">Differentiation</keyword>
<feature type="transmembrane region" description="Helical" evidence="23">
    <location>
        <begin position="504"/>
        <end position="522"/>
    </location>
</feature>
<dbReference type="AlphaFoldDB" id="A0A8C0J9Q0"/>
<dbReference type="GO" id="GO:0045785">
    <property type="term" value="P:positive regulation of cell adhesion"/>
    <property type="evidence" value="ECO:0007669"/>
    <property type="project" value="Ensembl"/>
</dbReference>
<keyword evidence="7" id="KW-0358">Heparin-binding</keyword>
<keyword evidence="8 23" id="KW-0812">Transmembrane</keyword>
<dbReference type="InterPro" id="IPR000203">
    <property type="entry name" value="GPS"/>
</dbReference>
<dbReference type="InterPro" id="IPR017981">
    <property type="entry name" value="GPCR_2-like_7TM"/>
</dbReference>
<evidence type="ECO:0000256" key="12">
    <source>
        <dbReference type="ARBA" id="ARBA00022889"/>
    </source>
</evidence>
<evidence type="ECO:0000256" key="3">
    <source>
        <dbReference type="ARBA" id="ARBA00004651"/>
    </source>
</evidence>
<feature type="transmembrane region" description="Helical" evidence="23">
    <location>
        <begin position="664"/>
        <end position="686"/>
    </location>
</feature>
<evidence type="ECO:0000256" key="14">
    <source>
        <dbReference type="ARBA" id="ARBA00022989"/>
    </source>
</evidence>
<evidence type="ECO:0000259" key="25">
    <source>
        <dbReference type="PROSITE" id="PS50261"/>
    </source>
</evidence>
<dbReference type="GO" id="GO:1900748">
    <property type="term" value="P:positive regulation of vascular endothelial growth factor signaling pathway"/>
    <property type="evidence" value="ECO:0007669"/>
    <property type="project" value="Ensembl"/>
</dbReference>
<dbReference type="GO" id="GO:0008285">
    <property type="term" value="P:negative regulation of cell population proliferation"/>
    <property type="evidence" value="ECO:0007669"/>
    <property type="project" value="Ensembl"/>
</dbReference>
<evidence type="ECO:0000256" key="17">
    <source>
        <dbReference type="ARBA" id="ARBA00023157"/>
    </source>
</evidence>
<evidence type="ECO:0000256" key="8">
    <source>
        <dbReference type="ARBA" id="ARBA00022692"/>
    </source>
</evidence>
<feature type="domain" description="G-protein coupled receptors family 2 profile 2" evidence="25">
    <location>
        <begin position="434"/>
        <end position="689"/>
    </location>
</feature>
<evidence type="ECO:0000256" key="21">
    <source>
        <dbReference type="ARBA" id="ARBA00033134"/>
    </source>
</evidence>
<dbReference type="PROSITE" id="PS50261">
    <property type="entry name" value="G_PROTEIN_RECEP_F2_4"/>
    <property type="match status" value="1"/>
</dbReference>
<gene>
    <name evidence="26" type="primary">ADGRG1</name>
</gene>
<dbReference type="GO" id="GO:0035025">
    <property type="term" value="P:positive regulation of Rho protein signal transduction"/>
    <property type="evidence" value="ECO:0007669"/>
    <property type="project" value="Ensembl"/>
</dbReference>
<sequence>MVAQLSPCRCRKNCRFFCLFQALSCEKFLQFSRQTHSAVVCFCPSGSKSLTEEHQELGKPPMMDRLLLALLFLLQGVDGSSHHTEDFRFCGERNQTKKSYITYQMRPENNIITIENSAEMLKISAPFEPNPVNYHLPDKLGNYRLCLYWYQSDRIFNLTYGKNNYTLSTKAHPSFNFSNPSAPQNRNGVPVLSKVSYAYGRGLRNTSLSSAAVYSFSIHGTALFPPTRSRPTLCSFFPKRELLRLESDLRQAMVEGECKTFGTSTVRATVLKIGPSKASQDLPLMSELEVSAEVHGFAVNLPRILFAQAKGRGRNAESRVLLMDINSQALFQDQNGSRVLGEKVIGITVGNTSVSGLQQDVVLKFFHDQLPRNVTPQCVFWDMDSSHGHGSWKSDGCATEMGKNQTVCRCNHLTYFAVLMMSSPEIDYIHKEYLTIITYIGCIISAVASLFTIFLFCCSRRKHRDGTVNIYIHMNLLGAIFLLDVSFLITEHLALIGSEAACKAGGMFLHLSLLGCLTWMGIEGYNLYRLVVEVFNTYVEHFMLKLCLVGWGLPIFIVSVIFLANQANYGLFHIEVFESLEKSTSATICWITAPLIHNIVNLGFFSLVFLFNTAMLGAMVREILRQRNRGHELKHALVLLGLSLVLGIPWALAFFSFSSGSFRLIIIYLFTIINTLQGFLIFLWYWTMVLQVRKLKSYPSLNNSDSTRLPVSTSRTNAD</sequence>
<evidence type="ECO:0000313" key="26">
    <source>
        <dbReference type="Ensembl" id="ENSCABP00000028359.1"/>
    </source>
</evidence>
<keyword evidence="16 23" id="KW-0472">Membrane</keyword>
<evidence type="ECO:0000256" key="23">
    <source>
        <dbReference type="SAM" id="Phobius"/>
    </source>
</evidence>
<dbReference type="GO" id="GO:0001525">
    <property type="term" value="P:angiogenesis"/>
    <property type="evidence" value="ECO:0007669"/>
    <property type="project" value="Ensembl"/>
</dbReference>
<evidence type="ECO:0000259" key="24">
    <source>
        <dbReference type="PROSITE" id="PS50221"/>
    </source>
</evidence>
<dbReference type="InterPro" id="IPR057244">
    <property type="entry name" value="GAIN_B"/>
</dbReference>
<keyword evidence="15" id="KW-0297">G-protein coupled receptor</keyword>
<dbReference type="GO" id="GO:0004930">
    <property type="term" value="F:G protein-coupled receptor activity"/>
    <property type="evidence" value="ECO:0007669"/>
    <property type="project" value="UniProtKB-KW"/>
</dbReference>
<evidence type="ECO:0000256" key="18">
    <source>
        <dbReference type="ARBA" id="ARBA00023170"/>
    </source>
</evidence>
<dbReference type="GO" id="GO:0072520">
    <property type="term" value="P:seminiferous tubule development"/>
    <property type="evidence" value="ECO:0007669"/>
    <property type="project" value="Ensembl"/>
</dbReference>
<dbReference type="Ensembl" id="ENSCABT00000031073.1">
    <property type="protein sequence ID" value="ENSCABP00000028359.1"/>
    <property type="gene ID" value="ENSCABG00000020822.1"/>
</dbReference>
<feature type="transmembrane region" description="Helical" evidence="23">
    <location>
        <begin position="636"/>
        <end position="658"/>
    </location>
</feature>
<dbReference type="Proteomes" id="UP000694404">
    <property type="component" value="Unplaced"/>
</dbReference>
<keyword evidence="27" id="KW-1185">Reference proteome</keyword>
<feature type="transmembrane region" description="Helical" evidence="23">
    <location>
        <begin position="433"/>
        <end position="458"/>
    </location>
</feature>
<keyword evidence="6" id="KW-0964">Secreted</keyword>
<dbReference type="GO" id="GO:0007266">
    <property type="term" value="P:Rho protein signal transduction"/>
    <property type="evidence" value="ECO:0007669"/>
    <property type="project" value="Ensembl"/>
</dbReference>
<dbReference type="GeneTree" id="ENSGT00940000160843"/>
<dbReference type="SMART" id="SM00303">
    <property type="entry name" value="GPS"/>
    <property type="match status" value="1"/>
</dbReference>
<dbReference type="GO" id="GO:0061351">
    <property type="term" value="P:neural precursor cell proliferation"/>
    <property type="evidence" value="ECO:0007669"/>
    <property type="project" value="Ensembl"/>
</dbReference>
<dbReference type="PROSITE" id="PS50221">
    <property type="entry name" value="GAIN_B"/>
    <property type="match status" value="1"/>
</dbReference>
<dbReference type="GO" id="GO:0005886">
    <property type="term" value="C:plasma membrane"/>
    <property type="evidence" value="ECO:0007669"/>
    <property type="project" value="UniProtKB-SubCell"/>
</dbReference>
<evidence type="ECO:0000256" key="20">
    <source>
        <dbReference type="ARBA" id="ARBA00023224"/>
    </source>
</evidence>
<keyword evidence="5" id="KW-1003">Cell membrane</keyword>
<comment type="subcellular location">
    <subcellularLocation>
        <location evidence="3">Cell membrane</location>
        <topology evidence="3">Multi-pass membrane protein</topology>
    </subcellularLocation>
    <subcellularLocation>
        <location evidence="1">Membrane raft</location>
    </subcellularLocation>
    <subcellularLocation>
        <location evidence="2">Secreted</location>
    </subcellularLocation>
</comment>
<dbReference type="GO" id="GO:0008201">
    <property type="term" value="F:heparin binding"/>
    <property type="evidence" value="ECO:0007669"/>
    <property type="project" value="UniProtKB-KW"/>
</dbReference>
<keyword evidence="9" id="KW-0732">Signal</keyword>
<evidence type="ECO:0000256" key="1">
    <source>
        <dbReference type="ARBA" id="ARBA00004285"/>
    </source>
</evidence>
<evidence type="ECO:0000256" key="5">
    <source>
        <dbReference type="ARBA" id="ARBA00022475"/>
    </source>
</evidence>
<feature type="transmembrane region" description="Helical" evidence="23">
    <location>
        <begin position="602"/>
        <end position="624"/>
    </location>
</feature>
<keyword evidence="17" id="KW-1015">Disulfide bond</keyword>
<dbReference type="GO" id="GO:0061484">
    <property type="term" value="P:hematopoietic stem cell homeostasis"/>
    <property type="evidence" value="ECO:0007669"/>
    <property type="project" value="Ensembl"/>
</dbReference>
<organism evidence="26 27">
    <name type="scientific">Chelonoidis abingdonii</name>
    <name type="common">Abingdon island giant tortoise</name>
    <name type="synonym">Testudo abingdonii</name>
    <dbReference type="NCBI Taxonomy" id="106734"/>
    <lineage>
        <taxon>Eukaryota</taxon>
        <taxon>Metazoa</taxon>
        <taxon>Chordata</taxon>
        <taxon>Craniata</taxon>
        <taxon>Vertebrata</taxon>
        <taxon>Euteleostomi</taxon>
        <taxon>Archelosauria</taxon>
        <taxon>Testudinata</taxon>
        <taxon>Testudines</taxon>
        <taxon>Cryptodira</taxon>
        <taxon>Durocryptodira</taxon>
        <taxon>Testudinoidea</taxon>
        <taxon>Testudinidae</taxon>
        <taxon>Chelonoidis</taxon>
    </lineage>
</organism>
<evidence type="ECO:0000256" key="6">
    <source>
        <dbReference type="ARBA" id="ARBA00022525"/>
    </source>
</evidence>
<keyword evidence="19" id="KW-0325">Glycoprotein</keyword>
<dbReference type="GO" id="GO:0090330">
    <property type="term" value="P:regulation of platelet aggregation"/>
    <property type="evidence" value="ECO:0007669"/>
    <property type="project" value="Ensembl"/>
</dbReference>
<evidence type="ECO:0000256" key="11">
    <source>
        <dbReference type="ARBA" id="ARBA00022843"/>
    </source>
</evidence>
<protein>
    <recommendedName>
        <fullName evidence="4">Adhesion G-protein coupled receptor G1</fullName>
    </recommendedName>
    <alternativeName>
        <fullName evidence="21">G-protein coupled receptor 56</fullName>
    </alternativeName>
</protein>
<evidence type="ECO:0000256" key="13">
    <source>
        <dbReference type="ARBA" id="ARBA00022902"/>
    </source>
</evidence>
<evidence type="ECO:0000256" key="22">
    <source>
        <dbReference type="ARBA" id="ARBA00093505"/>
    </source>
</evidence>
<dbReference type="Pfam" id="PF18587">
    <property type="entry name" value="PLL"/>
    <property type="match status" value="1"/>
</dbReference>
<dbReference type="FunFam" id="1.20.1070.10:FF:000117">
    <property type="entry name" value="adhesion G-protein coupled receptor G1"/>
    <property type="match status" value="1"/>
</dbReference>
<dbReference type="GO" id="GO:0005576">
    <property type="term" value="C:extracellular region"/>
    <property type="evidence" value="ECO:0007669"/>
    <property type="project" value="UniProtKB-SubCell"/>
</dbReference>
<reference evidence="26" key="1">
    <citation type="submission" date="2025-08" db="UniProtKB">
        <authorList>
            <consortium name="Ensembl"/>
        </authorList>
    </citation>
    <scope>IDENTIFICATION</scope>
</reference>
<comment type="subunit">
    <text evidence="22">Heterodimer of 2 chains generated by proteolytic processing; the large extracellular N-terminal fragment (ADGRG1 NT) and the membrane-bound C-terminal fragment (ADGRG1-CT) predominantly remain associated and non-covalently linked. ADGRG1 NT self-associates in a trans-trans manner; the homophilic interaction enhances receptor signaling. Interacts with TGM2. Interacts with heparin; leading to the reduction of ADGRG1 shedding. Interacts with COL3A1. Part of a GPCR-tetraspanin complex at least consisting of ADGRG1, CD81, eventually CD9, and GNA11 in which CD81 is enhancing the association of ADGRG1 with GNA11.</text>
</comment>
<dbReference type="GO" id="GO:2001223">
    <property type="term" value="P:negative regulation of neuron migration"/>
    <property type="evidence" value="ECO:0007669"/>
    <property type="project" value="Ensembl"/>
</dbReference>
<dbReference type="InterPro" id="IPR003910">
    <property type="entry name" value="GPR1/GPR3/GPR5"/>
</dbReference>
<dbReference type="GO" id="GO:0021819">
    <property type="term" value="P:layer formation in cerebral cortex"/>
    <property type="evidence" value="ECO:0007669"/>
    <property type="project" value="Ensembl"/>
</dbReference>
<evidence type="ECO:0000256" key="7">
    <source>
        <dbReference type="ARBA" id="ARBA00022674"/>
    </source>
</evidence>
<keyword evidence="18" id="KW-0675">Receptor</keyword>
<dbReference type="PANTHER" id="PTHR12011">
    <property type="entry name" value="ADHESION G-PROTEIN COUPLED RECEPTOR"/>
    <property type="match status" value="1"/>
</dbReference>
<keyword evidence="20" id="KW-0807">Transducer</keyword>
<evidence type="ECO:0000313" key="27">
    <source>
        <dbReference type="Proteomes" id="UP000694404"/>
    </source>
</evidence>
<dbReference type="PRINTS" id="PR00249">
    <property type="entry name" value="GPCRSECRETIN"/>
</dbReference>
<evidence type="ECO:0000256" key="15">
    <source>
        <dbReference type="ARBA" id="ARBA00023040"/>
    </source>
</evidence>
<keyword evidence="14 23" id="KW-1133">Transmembrane helix</keyword>
<dbReference type="GO" id="GO:0007200">
    <property type="term" value="P:phospholipase C-activating G protein-coupled receptor signaling pathway"/>
    <property type="evidence" value="ECO:0007669"/>
    <property type="project" value="Ensembl"/>
</dbReference>
<dbReference type="GO" id="GO:0110076">
    <property type="term" value="P:negative regulation of ferroptosis"/>
    <property type="evidence" value="ECO:0007669"/>
    <property type="project" value="Ensembl"/>
</dbReference>